<comment type="caution">
    <text evidence="2">The sequence shown here is derived from an EMBL/GenBank/DDBJ whole genome shotgun (WGS) entry which is preliminary data.</text>
</comment>
<dbReference type="Proteomes" id="UP000034166">
    <property type="component" value="Unassembled WGS sequence"/>
</dbReference>
<proteinExistence type="predicted"/>
<feature type="transmembrane region" description="Helical" evidence="1">
    <location>
        <begin position="135"/>
        <end position="152"/>
    </location>
</feature>
<accession>A0A0M2T017</accession>
<keyword evidence="1" id="KW-0472">Membrane</keyword>
<name>A0A0M2T017_9BACI</name>
<dbReference type="PATRIC" id="fig|1408103.3.peg.1866"/>
<organism evidence="2 3">
    <name type="scientific">Mesobacillus campisalis</name>
    <dbReference type="NCBI Taxonomy" id="1408103"/>
    <lineage>
        <taxon>Bacteria</taxon>
        <taxon>Bacillati</taxon>
        <taxon>Bacillota</taxon>
        <taxon>Bacilli</taxon>
        <taxon>Bacillales</taxon>
        <taxon>Bacillaceae</taxon>
        <taxon>Mesobacillus</taxon>
    </lineage>
</organism>
<dbReference type="OrthoDB" id="21325at2"/>
<dbReference type="AlphaFoldDB" id="A0A0M2T017"/>
<protein>
    <submittedName>
        <fullName evidence="2">Membrane protein</fullName>
    </submittedName>
</protein>
<evidence type="ECO:0000313" key="3">
    <source>
        <dbReference type="Proteomes" id="UP000034166"/>
    </source>
</evidence>
<feature type="transmembrane region" description="Helical" evidence="1">
    <location>
        <begin position="6"/>
        <end position="22"/>
    </location>
</feature>
<sequence length="242" mass="27288">MSDYVSLVFALGFVLIHLTSKYMKFLDAVPRSRFLSAAGGVAVAYVFMHLLPELNHYQQKMGEITEEGFALEHQAYLIAMTGLAVFYGLERMVKVSKKNGDSNHASPGVFWIHMFSFFVYNAIIGYLLVRGYDRTLWSLFFYFIALTVHFLTNDHSLRQSHSKLYDRWGRWLLASGVLLGWTVGAMTAVHELVVSSLFAFLAGGVILNVLKEELPEERESSFPAFALGLLGYTLLLFLSSAF</sequence>
<feature type="transmembrane region" description="Helical" evidence="1">
    <location>
        <begin position="222"/>
        <end position="241"/>
    </location>
</feature>
<keyword evidence="3" id="KW-1185">Reference proteome</keyword>
<keyword evidence="1" id="KW-0812">Transmembrane</keyword>
<feature type="transmembrane region" description="Helical" evidence="1">
    <location>
        <begin position="110"/>
        <end position="129"/>
    </location>
</feature>
<feature type="transmembrane region" description="Helical" evidence="1">
    <location>
        <begin position="34"/>
        <end position="51"/>
    </location>
</feature>
<keyword evidence="1" id="KW-1133">Transmembrane helix</keyword>
<evidence type="ECO:0000256" key="1">
    <source>
        <dbReference type="SAM" id="Phobius"/>
    </source>
</evidence>
<dbReference type="RefSeq" id="WP_046523274.1">
    <property type="nucleotide sequence ID" value="NZ_LAYY01000007.1"/>
</dbReference>
<evidence type="ECO:0000313" key="2">
    <source>
        <dbReference type="EMBL" id="KKK38582.1"/>
    </source>
</evidence>
<reference evidence="2 3" key="1">
    <citation type="submission" date="2015-04" db="EMBL/GenBank/DDBJ databases">
        <title>Taxonomic description and genome sequence of Bacillus campisalis sp. nov., a novel member of the genus Bacillus isolated from solar saltern.</title>
        <authorList>
            <person name="Mathan Kumar R."/>
            <person name="Kaur G."/>
            <person name="Kumar A."/>
            <person name="Singh N.K."/>
            <person name="Kaur N."/>
            <person name="Kumar N."/>
            <person name="Mayilraj S."/>
        </authorList>
    </citation>
    <scope>NUCLEOTIDE SEQUENCE [LARGE SCALE GENOMIC DNA]</scope>
    <source>
        <strain evidence="2 3">SA2-6</strain>
    </source>
</reference>
<feature type="transmembrane region" description="Helical" evidence="1">
    <location>
        <begin position="168"/>
        <end position="186"/>
    </location>
</feature>
<gene>
    <name evidence="2" type="ORF">WQ57_08280</name>
</gene>
<feature type="transmembrane region" description="Helical" evidence="1">
    <location>
        <begin position="192"/>
        <end position="210"/>
    </location>
</feature>
<dbReference type="EMBL" id="LAYY01000007">
    <property type="protein sequence ID" value="KKK38582.1"/>
    <property type="molecule type" value="Genomic_DNA"/>
</dbReference>